<comment type="caution">
    <text evidence="1">The sequence shown here is derived from an EMBL/GenBank/DDBJ whole genome shotgun (WGS) entry which is preliminary data.</text>
</comment>
<evidence type="ECO:0000313" key="2">
    <source>
        <dbReference type="Proteomes" id="UP000034877"/>
    </source>
</evidence>
<dbReference type="Proteomes" id="UP000034877">
    <property type="component" value="Unassembled WGS sequence"/>
</dbReference>
<name>A0A0G1XK44_9BACT</name>
<reference evidence="1 2" key="1">
    <citation type="journal article" date="2015" name="Nature">
        <title>rRNA introns, odd ribosomes, and small enigmatic genomes across a large radiation of phyla.</title>
        <authorList>
            <person name="Brown C.T."/>
            <person name="Hug L.A."/>
            <person name="Thomas B.C."/>
            <person name="Sharon I."/>
            <person name="Castelle C.J."/>
            <person name="Singh A."/>
            <person name="Wilkins M.J."/>
            <person name="Williams K.H."/>
            <person name="Banfield J.F."/>
        </authorList>
    </citation>
    <scope>NUCLEOTIDE SEQUENCE [LARGE SCALE GENOMIC DNA]</scope>
</reference>
<evidence type="ECO:0000313" key="1">
    <source>
        <dbReference type="EMBL" id="KKU94705.1"/>
    </source>
</evidence>
<organism evidence="1 2">
    <name type="scientific">Candidatus Amesbacteria bacterium GW2011_GWC1_48_10</name>
    <dbReference type="NCBI Taxonomy" id="1618365"/>
    <lineage>
        <taxon>Bacteria</taxon>
        <taxon>Candidatus Amesiibacteriota</taxon>
    </lineage>
</organism>
<sequence>MGEGETAFVYPLFLFGGLEALGEFGDFGIDKDLRGEGRIGADEEKAQRDADLGSG</sequence>
<dbReference type="AlphaFoldDB" id="A0A0G1XK44"/>
<accession>A0A0G1XK44</accession>
<dbReference type="EMBL" id="LCPE01000008">
    <property type="protein sequence ID" value="KKU94705.1"/>
    <property type="molecule type" value="Genomic_DNA"/>
</dbReference>
<gene>
    <name evidence="1" type="ORF">UY22_C0008G0002</name>
</gene>
<protein>
    <submittedName>
        <fullName evidence="1">Uncharacterized protein</fullName>
    </submittedName>
</protein>
<proteinExistence type="predicted"/>